<reference evidence="2 3" key="1">
    <citation type="journal article" date="2015" name="Nat. Commun.">
        <title>Genomic and transcriptomic evidence for scavenging of diverse organic compounds by widespread deep-sea archaea.</title>
        <authorList>
            <person name="Li M."/>
            <person name="Baker B.J."/>
            <person name="Anantharaman K."/>
            <person name="Jain S."/>
            <person name="Breier J.A."/>
            <person name="Dick G.J."/>
        </authorList>
    </citation>
    <scope>NUCLEOTIDE SEQUENCE [LARGE SCALE GENOMIC DNA]</scope>
    <source>
        <strain evidence="2">Cayman_51_deep</strain>
    </source>
</reference>
<dbReference type="EMBL" id="PSPG01000010">
    <property type="protein sequence ID" value="PXF21226.1"/>
    <property type="molecule type" value="Genomic_DNA"/>
</dbReference>
<dbReference type="GO" id="GO:0008270">
    <property type="term" value="F:zinc ion binding"/>
    <property type="evidence" value="ECO:0007669"/>
    <property type="project" value="InterPro"/>
</dbReference>
<dbReference type="AlphaFoldDB" id="A0A2V3HQP6"/>
<dbReference type="PROSITE" id="PS50158">
    <property type="entry name" value="ZF_CCHC"/>
    <property type="match status" value="1"/>
</dbReference>
<evidence type="ECO:0000313" key="2">
    <source>
        <dbReference type="EMBL" id="PXF21226.1"/>
    </source>
</evidence>
<protein>
    <recommendedName>
        <fullName evidence="1">CCHC-type domain-containing protein</fullName>
    </recommendedName>
</protein>
<evidence type="ECO:0000313" key="3">
    <source>
        <dbReference type="Proteomes" id="UP000248161"/>
    </source>
</evidence>
<name>A0A2V3HQP6_9ARCH</name>
<sequence length="180" mass="20658">MAARYGVEPSNTCRICTRAIPDSEMHHLISQAKIDRLERDDLEWLAVGIDGSVQIENLDDDRLRRLVASKNPGNIAEVCPRCHELTDSHLFRRWIMSRGAKTAKRTRVTWKQKRERLLKKWGPGQKKRCEGFTKRRKGRAGRCHASKLGGTDYCGAHRQQKYECGRCGKPGHKWTDCEGD</sequence>
<comment type="caution">
    <text evidence="2">The sequence shown here is derived from an EMBL/GenBank/DDBJ whole genome shotgun (WGS) entry which is preliminary data.</text>
</comment>
<accession>A0A2V3HQP6</accession>
<evidence type="ECO:0000259" key="1">
    <source>
        <dbReference type="PROSITE" id="PS50158"/>
    </source>
</evidence>
<dbReference type="GO" id="GO:0003676">
    <property type="term" value="F:nucleic acid binding"/>
    <property type="evidence" value="ECO:0007669"/>
    <property type="project" value="InterPro"/>
</dbReference>
<dbReference type="Proteomes" id="UP000248161">
    <property type="component" value="Unassembled WGS sequence"/>
</dbReference>
<dbReference type="InterPro" id="IPR001878">
    <property type="entry name" value="Znf_CCHC"/>
</dbReference>
<gene>
    <name evidence="2" type="ORF">CXX69_04905</name>
</gene>
<organism evidence="2 3">
    <name type="scientific">Candidatus Thalassarchaeum betae</name>
    <dbReference type="NCBI Taxonomy" id="2599289"/>
    <lineage>
        <taxon>Archaea</taxon>
        <taxon>Methanobacteriati</taxon>
        <taxon>Thermoplasmatota</taxon>
        <taxon>Candidatus Poseidoniia</taxon>
        <taxon>Candidatus Poseidoniales</taxon>
        <taxon>Candidatus Thalassarchaeaceae</taxon>
        <taxon>Candidatus Thalassarchaeum</taxon>
    </lineage>
</organism>
<proteinExistence type="predicted"/>
<feature type="domain" description="CCHC-type" evidence="1">
    <location>
        <begin position="164"/>
        <end position="177"/>
    </location>
</feature>